<accession>A0A1I6GCD7</accession>
<dbReference type="AlphaFoldDB" id="A0A1I6GCD7"/>
<dbReference type="EMBL" id="FOYR01000001">
    <property type="protein sequence ID" value="SFR39737.1"/>
    <property type="molecule type" value="Genomic_DNA"/>
</dbReference>
<proteinExistence type="predicted"/>
<evidence type="ECO:0000313" key="2">
    <source>
        <dbReference type="Proteomes" id="UP000198877"/>
    </source>
</evidence>
<gene>
    <name evidence="1" type="ORF">SAMN04488591_1001</name>
</gene>
<dbReference type="Proteomes" id="UP000198877">
    <property type="component" value="Unassembled WGS sequence"/>
</dbReference>
<name>A0A1I6GCD7_9MICO</name>
<dbReference type="SUPFAM" id="SSF50494">
    <property type="entry name" value="Trypsin-like serine proteases"/>
    <property type="match status" value="1"/>
</dbReference>
<protein>
    <submittedName>
        <fullName evidence="1">Uncharacterized protein</fullName>
    </submittedName>
</protein>
<dbReference type="InterPro" id="IPR043504">
    <property type="entry name" value="Peptidase_S1_PA_chymotrypsin"/>
</dbReference>
<reference evidence="2" key="1">
    <citation type="submission" date="2016-10" db="EMBL/GenBank/DDBJ databases">
        <authorList>
            <person name="Varghese N."/>
            <person name="Submissions S."/>
        </authorList>
    </citation>
    <scope>NUCLEOTIDE SEQUENCE [LARGE SCALE GENOMIC DNA]</scope>
    <source>
        <strain evidence="2">CL127</strain>
    </source>
</reference>
<dbReference type="InterPro" id="IPR009003">
    <property type="entry name" value="Peptidase_S1_PA"/>
</dbReference>
<organism evidence="1 2">
    <name type="scientific">Microbacterium azadirachtae</name>
    <dbReference type="NCBI Taxonomy" id="582680"/>
    <lineage>
        <taxon>Bacteria</taxon>
        <taxon>Bacillati</taxon>
        <taxon>Actinomycetota</taxon>
        <taxon>Actinomycetes</taxon>
        <taxon>Micrococcales</taxon>
        <taxon>Microbacteriaceae</taxon>
        <taxon>Microbacterium</taxon>
    </lineage>
</organism>
<evidence type="ECO:0000313" key="1">
    <source>
        <dbReference type="EMBL" id="SFR39737.1"/>
    </source>
</evidence>
<dbReference type="Gene3D" id="2.40.10.10">
    <property type="entry name" value="Trypsin-like serine proteases"/>
    <property type="match status" value="2"/>
</dbReference>
<sequence>MEVSFTGSAATVTVSKASVRGVVPTVDDLATGDRAATDALATLRAAGRQVVVESLDAPSLLDVCEIRRVIGTIATKISAISVTPNAAEGKVDITVSAESIPLVETTLRSFASWIRVESGDVALASRTADSAPWYGGARLNRWDGAFLCSTSFRFNNGSQYLLTADHCGPSGYKWYNNGDMYTGGYVGYSASNLGAYGVDTAVIAGSSYGAKVYTGSTTSNSSIAANGVYPNSALQYGDQLVISGAASGQGNITATGLGETCIWFSNATYQYCHLLTFSAVGGVCIGGDSGGPIGVYDPASGRLIASATVTGTRNPTSSDHWCYGTNISAAIYLWGGGTIG</sequence>